<geneLocation type="plasmid" evidence="1 2">
    <name>pSC2</name>
</geneLocation>
<sequence length="84" mass="9673">MADELVHKYHVRFFGGDSNKVPEFIKFGCVEGVRKEGHPGSCHAFIWEEPTPQQLTWLLENLERMTDVQQRQVLSNLDAFGIDV</sequence>
<dbReference type="AlphaFoldDB" id="E3EK69"/>
<evidence type="ECO:0000313" key="1">
    <source>
        <dbReference type="EMBL" id="ADO59778.1"/>
    </source>
</evidence>
<evidence type="ECO:0000313" key="2">
    <source>
        <dbReference type="Proteomes" id="UP000006868"/>
    </source>
</evidence>
<accession>E3EK69</accession>
<dbReference type="PATRIC" id="fig|886882.15.peg.5534"/>
<dbReference type="RefSeq" id="WP_013386192.1">
    <property type="nucleotide sequence ID" value="NC_014628.2"/>
</dbReference>
<name>E3EK69_PAEPS</name>
<dbReference type="HOGENOM" id="CLU_173272_0_0_9"/>
<protein>
    <submittedName>
        <fullName evidence="1">Uncharacterized protein</fullName>
    </submittedName>
</protein>
<dbReference type="EMBL" id="CP002214">
    <property type="protein sequence ID" value="ADO59778.1"/>
    <property type="molecule type" value="Genomic_DNA"/>
</dbReference>
<dbReference type="Proteomes" id="UP000006868">
    <property type="component" value="Plasmid pSC2"/>
</dbReference>
<proteinExistence type="predicted"/>
<reference evidence="1 2" key="1">
    <citation type="journal article" date="2011" name="J. Bacteriol.">
        <title>Complete genome sequence of Paenibacillus polymyxa SC2, a strain of plant growth-promoting Rhizobacterium with broad-spectrum antimicrobial activity.</title>
        <authorList>
            <person name="Ma M."/>
            <person name="Wang C."/>
            <person name="Ding Y."/>
            <person name="Li L."/>
            <person name="Shen D."/>
            <person name="Jiang X."/>
            <person name="Guan D."/>
            <person name="Cao F."/>
            <person name="Chen H."/>
            <person name="Feng R."/>
            <person name="Wang X."/>
            <person name="Ge Y."/>
            <person name="Yao L."/>
            <person name="Bing X."/>
            <person name="Yang X."/>
            <person name="Li J."/>
            <person name="Du B."/>
        </authorList>
    </citation>
    <scope>NUCLEOTIDE SEQUENCE [LARGE SCALE GENOMIC DNA]</scope>
    <source>
        <strain evidence="1 2">SC2</strain>
        <plasmid evidence="2">pSC2</plasmid>
    </source>
</reference>
<gene>
    <name evidence="1" type="ORF">PPSC2_26275</name>
</gene>
<dbReference type="KEGG" id="ppm:PPSC2_26275"/>
<organism evidence="1 2">
    <name type="scientific">Paenibacillus polymyxa (strain SC2)</name>
    <name type="common">Bacillus polymyxa</name>
    <dbReference type="NCBI Taxonomy" id="886882"/>
    <lineage>
        <taxon>Bacteria</taxon>
        <taxon>Bacillati</taxon>
        <taxon>Bacillota</taxon>
        <taxon>Bacilli</taxon>
        <taxon>Bacillales</taxon>
        <taxon>Paenibacillaceae</taxon>
        <taxon>Paenibacillus</taxon>
    </lineage>
</organism>
<keyword evidence="1" id="KW-0614">Plasmid</keyword>
<dbReference type="OrthoDB" id="2990909at2"/>